<sequence length="405" mass="42162">MSSPQSTPDDHSPKNTSEGKRRRSPAASALWIVVFLLFLICVGLSLYLFFRTPEITRKTAAVATPGATQDTGERAAYLAQQIALRRVELGDLVAAIDPPRCVAPAQIDESRLRLLRQQRGDALSLWRSLSTGGKTGATQAIPDTIPEPAVATALPGATPPLAPATPQAAPGESAPTMGIGPLRDRLEKASVIVLGLPKGEADGLMTGTGFFIADNLVVTNRHVIDAADPAKLFITSSSLGKMAQVSLIATTVSAVPGEADYAVLGTGSVRAPATLALSLDAGKLTPVIAAGYPGMALLGDQGFQKLIQGDLSSAPDLNMNRGEVRSVRPVGAIVQIIHTADVLQGYSGGPLLDTCGRAIGVNTFIQVDRDQAAKLNSAQKVDTLLAFLQKKGITPALDSRACQPG</sequence>
<dbReference type="KEGG" id="rru:Rru_A3157"/>
<dbReference type="PANTHER" id="PTHR43019">
    <property type="entry name" value="SERINE ENDOPROTEASE DEGS"/>
    <property type="match status" value="1"/>
</dbReference>
<keyword evidence="2" id="KW-0812">Transmembrane</keyword>
<keyword evidence="4" id="KW-1185">Reference proteome</keyword>
<dbReference type="PATRIC" id="fig|269796.9.peg.3270"/>
<evidence type="ECO:0000313" key="4">
    <source>
        <dbReference type="Proteomes" id="UP000001929"/>
    </source>
</evidence>
<proteinExistence type="predicted"/>
<gene>
    <name evidence="3" type="ordered locus">Rru_A3157</name>
</gene>
<dbReference type="HOGENOM" id="CLU_679487_0_0_5"/>
<organism evidence="3 4">
    <name type="scientific">Rhodospirillum rubrum (strain ATCC 11170 / ATH 1.1.1 / DSM 467 / LMG 4362 / NCIMB 8255 / S1)</name>
    <dbReference type="NCBI Taxonomy" id="269796"/>
    <lineage>
        <taxon>Bacteria</taxon>
        <taxon>Pseudomonadati</taxon>
        <taxon>Pseudomonadota</taxon>
        <taxon>Alphaproteobacteria</taxon>
        <taxon>Rhodospirillales</taxon>
        <taxon>Rhodospirillaceae</taxon>
        <taxon>Rhodospirillum</taxon>
    </lineage>
</organism>
<dbReference type="RefSeq" id="WP_011390905.1">
    <property type="nucleotide sequence ID" value="NC_007643.1"/>
</dbReference>
<dbReference type="InterPro" id="IPR009003">
    <property type="entry name" value="Peptidase_S1_PA"/>
</dbReference>
<protein>
    <recommendedName>
        <fullName evidence="5">Peptidase S1 and S6, chymotrypsin/Hap</fullName>
    </recommendedName>
</protein>
<accession>Q2RPJ3</accession>
<dbReference type="AlphaFoldDB" id="Q2RPJ3"/>
<dbReference type="Gene3D" id="2.40.10.10">
    <property type="entry name" value="Trypsin-like serine proteases"/>
    <property type="match status" value="2"/>
</dbReference>
<evidence type="ECO:0000313" key="3">
    <source>
        <dbReference type="EMBL" id="ABC23952.1"/>
    </source>
</evidence>
<reference evidence="3 4" key="1">
    <citation type="journal article" date="2011" name="Stand. Genomic Sci.">
        <title>Complete genome sequence of Rhodospirillum rubrum type strain (S1).</title>
        <authorList>
            <person name="Munk A.C."/>
            <person name="Copeland A."/>
            <person name="Lucas S."/>
            <person name="Lapidus A."/>
            <person name="Del Rio T.G."/>
            <person name="Barry K."/>
            <person name="Detter J.C."/>
            <person name="Hammon N."/>
            <person name="Israni S."/>
            <person name="Pitluck S."/>
            <person name="Brettin T."/>
            <person name="Bruce D."/>
            <person name="Han C."/>
            <person name="Tapia R."/>
            <person name="Gilna P."/>
            <person name="Schmutz J."/>
            <person name="Larimer F."/>
            <person name="Land M."/>
            <person name="Kyrpides N.C."/>
            <person name="Mavromatis K."/>
            <person name="Richardson P."/>
            <person name="Rohde M."/>
            <person name="Goker M."/>
            <person name="Klenk H.P."/>
            <person name="Zhang Y."/>
            <person name="Roberts G.P."/>
            <person name="Reslewic S."/>
            <person name="Schwartz D.C."/>
        </authorList>
    </citation>
    <scope>NUCLEOTIDE SEQUENCE [LARGE SCALE GENOMIC DNA]</scope>
    <source>
        <strain evidence="4">ATCC 11170 / ATH 1.1.1 / DSM 467 / LMG 4362 / NCIMB 8255 / S1</strain>
    </source>
</reference>
<dbReference type="SUPFAM" id="SSF50494">
    <property type="entry name" value="Trypsin-like serine proteases"/>
    <property type="match status" value="1"/>
</dbReference>
<dbReference type="EnsemblBacteria" id="ABC23952">
    <property type="protein sequence ID" value="ABC23952"/>
    <property type="gene ID" value="Rru_A3157"/>
</dbReference>
<dbReference type="PhylomeDB" id="Q2RPJ3"/>
<dbReference type="STRING" id="269796.Rru_A3157"/>
<evidence type="ECO:0000256" key="1">
    <source>
        <dbReference type="SAM" id="MobiDB-lite"/>
    </source>
</evidence>
<dbReference type="Proteomes" id="UP000001929">
    <property type="component" value="Chromosome"/>
</dbReference>
<keyword evidence="2" id="KW-0472">Membrane</keyword>
<evidence type="ECO:0008006" key="5">
    <source>
        <dbReference type="Google" id="ProtNLM"/>
    </source>
</evidence>
<feature type="region of interest" description="Disordered" evidence="1">
    <location>
        <begin position="1"/>
        <end position="21"/>
    </location>
</feature>
<dbReference type="Pfam" id="PF13365">
    <property type="entry name" value="Trypsin_2"/>
    <property type="match status" value="1"/>
</dbReference>
<dbReference type="InterPro" id="IPR043504">
    <property type="entry name" value="Peptidase_S1_PA_chymotrypsin"/>
</dbReference>
<dbReference type="EMBL" id="CP000230">
    <property type="protein sequence ID" value="ABC23952.1"/>
    <property type="molecule type" value="Genomic_DNA"/>
</dbReference>
<evidence type="ECO:0000256" key="2">
    <source>
        <dbReference type="SAM" id="Phobius"/>
    </source>
</evidence>
<feature type="compositionally biased region" description="Basic and acidic residues" evidence="1">
    <location>
        <begin position="8"/>
        <end position="19"/>
    </location>
</feature>
<name>Q2RPJ3_RHORT</name>
<keyword evidence="2" id="KW-1133">Transmembrane helix</keyword>
<feature type="transmembrane region" description="Helical" evidence="2">
    <location>
        <begin position="29"/>
        <end position="50"/>
    </location>
</feature>
<dbReference type="eggNOG" id="COG0265">
    <property type="taxonomic scope" value="Bacteria"/>
</dbReference>